<name>A0A833SFG7_PHYIN</name>
<evidence type="ECO:0000313" key="4">
    <source>
        <dbReference type="EMBL" id="KAF4032663.1"/>
    </source>
</evidence>
<accession>A0A833SFG7</accession>
<dbReference type="Gene3D" id="3.30.1560.10">
    <property type="entry name" value="Mago nashi"/>
    <property type="match status" value="1"/>
</dbReference>
<keyword evidence="5" id="KW-1185">Reference proteome</keyword>
<proteinExistence type="inferred from homology"/>
<keyword evidence="3" id="KW-0539">Nucleus</keyword>
<dbReference type="CDD" id="cd11295">
    <property type="entry name" value="Mago_nashi"/>
    <property type="match status" value="1"/>
</dbReference>
<reference evidence="4" key="1">
    <citation type="submission" date="2020-04" db="EMBL/GenBank/DDBJ databases">
        <title>Hybrid Assembly of Korean Phytophthora infestans isolates.</title>
        <authorList>
            <person name="Prokchorchik M."/>
            <person name="Lee Y."/>
            <person name="Seo J."/>
            <person name="Cho J.-H."/>
            <person name="Park Y.-E."/>
            <person name="Jang D.-C."/>
            <person name="Im J.-S."/>
            <person name="Choi J.-G."/>
            <person name="Park H.-J."/>
            <person name="Lee G.-B."/>
            <person name="Lee Y.-G."/>
            <person name="Hong S.-Y."/>
            <person name="Cho K."/>
            <person name="Sohn K.H."/>
        </authorList>
    </citation>
    <scope>NUCLEOTIDE SEQUENCE</scope>
    <source>
        <strain evidence="4">KR_1_A1</strain>
    </source>
</reference>
<evidence type="ECO:0000256" key="1">
    <source>
        <dbReference type="ARBA" id="ARBA00004123"/>
    </source>
</evidence>
<dbReference type="EMBL" id="WSZM01000472">
    <property type="protein sequence ID" value="KAF4032663.1"/>
    <property type="molecule type" value="Genomic_DNA"/>
</dbReference>
<dbReference type="InterPro" id="IPR036605">
    <property type="entry name" value="Mago_nashi_sf"/>
</dbReference>
<dbReference type="Proteomes" id="UP000602510">
    <property type="component" value="Unassembled WGS sequence"/>
</dbReference>
<gene>
    <name evidence="4" type="ORF">GN244_ATG15479</name>
</gene>
<dbReference type="PANTHER" id="PTHR12638:SF0">
    <property type="entry name" value="MAGO HOMOLOG, EXON JUNCTION COMPLEX SUBUNIT-RELATED"/>
    <property type="match status" value="1"/>
</dbReference>
<protein>
    <submittedName>
        <fullName evidence="4">Mago nashi protein</fullName>
    </submittedName>
</protein>
<dbReference type="AlphaFoldDB" id="A0A833SFG7"/>
<sequence length="175" mass="20304">MPRDDDFYVRYYVGHRGKFGHEFMEFEFRADGKLRYANNSNYKKDSMIRKEVTVSKSVIEEVKRIISDSEITKYVALRPYVCCDGAKTADGRMCCFTLTEKTTRWPEPDRVGRQELEVVLGNDHISFTCAKIGSLLDVQDSKDPEGLRVLYYLVQDLKCLVFSLITLHFKIKPIP</sequence>
<evidence type="ECO:0000256" key="3">
    <source>
        <dbReference type="ARBA" id="ARBA00023242"/>
    </source>
</evidence>
<dbReference type="PANTHER" id="PTHR12638">
    <property type="entry name" value="PROTEIN MAGO NASHI HOMOLOG"/>
    <property type="match status" value="1"/>
</dbReference>
<evidence type="ECO:0000313" key="5">
    <source>
        <dbReference type="Proteomes" id="UP000602510"/>
    </source>
</evidence>
<dbReference type="FunFam" id="3.30.1560.10:FF:000001">
    <property type="entry name" value="Protein mago nashi homolog"/>
    <property type="match status" value="1"/>
</dbReference>
<dbReference type="GO" id="GO:0008380">
    <property type="term" value="P:RNA splicing"/>
    <property type="evidence" value="ECO:0007669"/>
    <property type="project" value="InterPro"/>
</dbReference>
<organism evidence="4 5">
    <name type="scientific">Phytophthora infestans</name>
    <name type="common">Potato late blight agent</name>
    <name type="synonym">Botrytis infestans</name>
    <dbReference type="NCBI Taxonomy" id="4787"/>
    <lineage>
        <taxon>Eukaryota</taxon>
        <taxon>Sar</taxon>
        <taxon>Stramenopiles</taxon>
        <taxon>Oomycota</taxon>
        <taxon>Peronosporomycetes</taxon>
        <taxon>Peronosporales</taxon>
        <taxon>Peronosporaceae</taxon>
        <taxon>Phytophthora</taxon>
    </lineage>
</organism>
<comment type="caution">
    <text evidence="4">The sequence shown here is derived from an EMBL/GenBank/DDBJ whole genome shotgun (WGS) entry which is preliminary data.</text>
</comment>
<evidence type="ECO:0000256" key="2">
    <source>
        <dbReference type="ARBA" id="ARBA00009270"/>
    </source>
</evidence>
<dbReference type="GO" id="GO:0035145">
    <property type="term" value="C:exon-exon junction complex"/>
    <property type="evidence" value="ECO:0007669"/>
    <property type="project" value="InterPro"/>
</dbReference>
<comment type="similarity">
    <text evidence="2">Belongs to the mago nashi family.</text>
</comment>
<comment type="subcellular location">
    <subcellularLocation>
        <location evidence="1">Nucleus</location>
    </subcellularLocation>
</comment>
<dbReference type="Pfam" id="PF02792">
    <property type="entry name" value="Mago_nashi"/>
    <property type="match status" value="2"/>
</dbReference>
<dbReference type="SUPFAM" id="SSF89817">
    <property type="entry name" value="Mago nashi protein"/>
    <property type="match status" value="2"/>
</dbReference>
<dbReference type="InterPro" id="IPR004023">
    <property type="entry name" value="Mago_nashi"/>
</dbReference>